<dbReference type="Gene3D" id="3.30.470.20">
    <property type="entry name" value="ATP-grasp fold, B domain"/>
    <property type="match status" value="1"/>
</dbReference>
<gene>
    <name evidence="4" type="ORF">ACFFUT_17665</name>
</gene>
<keyword evidence="4" id="KW-0436">Ligase</keyword>
<keyword evidence="2" id="KW-0067">ATP-binding</keyword>
<dbReference type="PROSITE" id="PS50975">
    <property type="entry name" value="ATP_GRASP"/>
    <property type="match status" value="1"/>
</dbReference>
<dbReference type="Pfam" id="PF13549">
    <property type="entry name" value="ATP-grasp_5"/>
    <property type="match status" value="1"/>
</dbReference>
<evidence type="ECO:0000259" key="3">
    <source>
        <dbReference type="PROSITE" id="PS50975"/>
    </source>
</evidence>
<accession>A0ABV5JJJ1</accession>
<dbReference type="SMART" id="SM00881">
    <property type="entry name" value="CoA_binding"/>
    <property type="match status" value="1"/>
</dbReference>
<dbReference type="InterPro" id="IPR016102">
    <property type="entry name" value="Succinyl-CoA_synth-like"/>
</dbReference>
<dbReference type="Gene3D" id="3.40.50.720">
    <property type="entry name" value="NAD(P)-binding Rossmann-like Domain"/>
    <property type="match status" value="1"/>
</dbReference>
<keyword evidence="2" id="KW-0547">Nucleotide-binding</keyword>
<dbReference type="Pfam" id="PF13380">
    <property type="entry name" value="CoA_binding_2"/>
    <property type="match status" value="1"/>
</dbReference>
<dbReference type="RefSeq" id="WP_213890458.1">
    <property type="nucleotide sequence ID" value="NZ_JAGFNU010000011.1"/>
</dbReference>
<dbReference type="EMBL" id="JBHMEA010000050">
    <property type="protein sequence ID" value="MFB9233625.1"/>
    <property type="molecule type" value="Genomic_DNA"/>
</dbReference>
<dbReference type="Gene3D" id="3.30.1490.20">
    <property type="entry name" value="ATP-grasp fold, A domain"/>
    <property type="match status" value="1"/>
</dbReference>
<dbReference type="InterPro" id="IPR032875">
    <property type="entry name" value="Succ_CoA_lig_flav_dom"/>
</dbReference>
<evidence type="ECO:0000313" key="5">
    <source>
        <dbReference type="Proteomes" id="UP001589683"/>
    </source>
</evidence>
<dbReference type="SUPFAM" id="SSF51735">
    <property type="entry name" value="NAD(P)-binding Rossmann-fold domains"/>
    <property type="match status" value="1"/>
</dbReference>
<dbReference type="GO" id="GO:0016874">
    <property type="term" value="F:ligase activity"/>
    <property type="evidence" value="ECO:0007669"/>
    <property type="project" value="UniProtKB-KW"/>
</dbReference>
<dbReference type="InterPro" id="IPR036291">
    <property type="entry name" value="NAD(P)-bd_dom_sf"/>
</dbReference>
<dbReference type="SUPFAM" id="SSF56059">
    <property type="entry name" value="Glutathione synthetase ATP-binding domain-like"/>
    <property type="match status" value="1"/>
</dbReference>
<dbReference type="InterPro" id="IPR013815">
    <property type="entry name" value="ATP_grasp_subdomain_1"/>
</dbReference>
<evidence type="ECO:0000256" key="2">
    <source>
        <dbReference type="PROSITE-ProRule" id="PRU00409"/>
    </source>
</evidence>
<dbReference type="SUPFAM" id="SSF52210">
    <property type="entry name" value="Succinyl-CoA synthetase domains"/>
    <property type="match status" value="2"/>
</dbReference>
<dbReference type="InterPro" id="IPR003781">
    <property type="entry name" value="CoA-bd"/>
</dbReference>
<comment type="caution">
    <text evidence="4">The sequence shown here is derived from an EMBL/GenBank/DDBJ whole genome shotgun (WGS) entry which is preliminary data.</text>
</comment>
<dbReference type="Pfam" id="PF13607">
    <property type="entry name" value="Succ_CoA_lig"/>
    <property type="match status" value="1"/>
</dbReference>
<feature type="domain" description="ATP-grasp" evidence="3">
    <location>
        <begin position="480"/>
        <end position="516"/>
    </location>
</feature>
<dbReference type="InterPro" id="IPR011761">
    <property type="entry name" value="ATP-grasp"/>
</dbReference>
<dbReference type="Gene3D" id="3.40.50.261">
    <property type="entry name" value="Succinyl-CoA synthetase domains"/>
    <property type="match status" value="2"/>
</dbReference>
<evidence type="ECO:0000256" key="1">
    <source>
        <dbReference type="ARBA" id="ARBA00022532"/>
    </source>
</evidence>
<protein>
    <submittedName>
        <fullName evidence="4">Acetate--CoA ligase family protein</fullName>
    </submittedName>
</protein>
<reference evidence="4 5" key="1">
    <citation type="submission" date="2024-09" db="EMBL/GenBank/DDBJ databases">
        <authorList>
            <person name="Sun Q."/>
            <person name="Mori K."/>
        </authorList>
    </citation>
    <scope>NUCLEOTIDE SEQUENCE [LARGE SCALE GENOMIC DNA]</scope>
    <source>
        <strain evidence="4 5">CECT 8726</strain>
    </source>
</reference>
<proteinExistence type="predicted"/>
<sequence length="676" mass="70760">MTKDLSRLFRPKSIAVVGGGAWCRAVIEQCQKMGFNGAIYPVYPKAAKICGIRAYSGLNQLLEAPDACFVGVNRQATIDVVGTLAKLGAGGAVCFASGFAEAKAEDEAAGGLQSLLLEAAGDMPILGPNCYGFINALDGALLWPDQHGCTTVKSGVAILTQSSNMAINLTMQNRGLPIAYMVTAGNQAQTTQAEMAAALIDDPRVTAIGMHIEGFGDLRAWEMLADKAYAAGKPIVAIKVGQSEQARAATISHTASLAGEDAGAAAFLKRLGIPRLHSLPAFLETLKLLHITGPLPSNRLASISCSGGEASLAADTAIGRSVVFPELNERQKHDLRDALGPMVALANPLDYHTYIWRDGPAMTRAWAAMMDPSVALTLLIVDFPRSDICDAGDWECAIEAALGAKELTGANVAMVATLPELMPEEVAKRLISGGVVPISGLAEAIIAAEAAGSFKSPTSTPVFLESGPDLVCLVSEMDTKRKLSTFGLDTPKGTHVDDKSKLKTAADTLNFPLVLKGEGIAHKTEAGLVALNLKDADQVSEAGINMPCDSFLLEEMISDSVAELLIGVTRDPAHGFVLTLGAGGTLTELLDDSQSLLLPTDENSIKEALTGLKVTNLLNGYRGKAAANLPAILHAVQAVQAYVLANGSHVEEIEINPLICTPTRAVAADALLREAP</sequence>
<organism evidence="4 5">
    <name type="scientific">Pseudohalocynthiibacter aestuariivivens</name>
    <dbReference type="NCBI Taxonomy" id="1591409"/>
    <lineage>
        <taxon>Bacteria</taxon>
        <taxon>Pseudomonadati</taxon>
        <taxon>Pseudomonadota</taxon>
        <taxon>Alphaproteobacteria</taxon>
        <taxon>Rhodobacterales</taxon>
        <taxon>Paracoccaceae</taxon>
        <taxon>Pseudohalocynthiibacter</taxon>
    </lineage>
</organism>
<dbReference type="PANTHER" id="PTHR42793:SF4">
    <property type="entry name" value="BLL6376 PROTEIN"/>
    <property type="match status" value="1"/>
</dbReference>
<keyword evidence="1" id="KW-0816">Tricarboxylic acid cycle</keyword>
<dbReference type="PANTHER" id="PTHR42793">
    <property type="entry name" value="COA BINDING DOMAIN CONTAINING PROTEIN"/>
    <property type="match status" value="1"/>
</dbReference>
<keyword evidence="5" id="KW-1185">Reference proteome</keyword>
<name>A0ABV5JJJ1_9RHOB</name>
<dbReference type="Proteomes" id="UP001589683">
    <property type="component" value="Unassembled WGS sequence"/>
</dbReference>
<evidence type="ECO:0000313" key="4">
    <source>
        <dbReference type="EMBL" id="MFB9233625.1"/>
    </source>
</evidence>